<dbReference type="Proteomes" id="UP001201985">
    <property type="component" value="Unassembled WGS sequence"/>
</dbReference>
<evidence type="ECO:0000313" key="2">
    <source>
        <dbReference type="Proteomes" id="UP001201985"/>
    </source>
</evidence>
<dbReference type="RefSeq" id="WP_241793081.1">
    <property type="nucleotide sequence ID" value="NZ_JALBUU010000004.1"/>
</dbReference>
<organism evidence="1 2">
    <name type="scientific">Teichococcus vastitatis</name>
    <dbReference type="NCBI Taxonomy" id="2307076"/>
    <lineage>
        <taxon>Bacteria</taxon>
        <taxon>Pseudomonadati</taxon>
        <taxon>Pseudomonadota</taxon>
        <taxon>Alphaproteobacteria</taxon>
        <taxon>Acetobacterales</taxon>
        <taxon>Roseomonadaceae</taxon>
        <taxon>Roseomonas</taxon>
    </lineage>
</organism>
<name>A0ABS9W871_9PROT</name>
<protein>
    <submittedName>
        <fullName evidence="1">Uncharacterized protein</fullName>
    </submittedName>
</protein>
<reference evidence="1 2" key="1">
    <citation type="submission" date="2022-03" db="EMBL/GenBank/DDBJ databases">
        <title>Complete genome analysis of Roseomonas KG 17.1 : a prolific producer of plant growth promoters.</title>
        <authorList>
            <person name="Saadouli I."/>
            <person name="Najjari A."/>
            <person name="Mosbah A."/>
            <person name="Ouzari H.I."/>
        </authorList>
    </citation>
    <scope>NUCLEOTIDE SEQUENCE [LARGE SCALE GENOMIC DNA]</scope>
    <source>
        <strain evidence="1 2">KG17-1</strain>
    </source>
</reference>
<accession>A0ABS9W871</accession>
<comment type="caution">
    <text evidence="1">The sequence shown here is derived from an EMBL/GenBank/DDBJ whole genome shotgun (WGS) entry which is preliminary data.</text>
</comment>
<keyword evidence="2" id="KW-1185">Reference proteome</keyword>
<gene>
    <name evidence="1" type="ORF">MON41_13685</name>
</gene>
<proteinExistence type="predicted"/>
<evidence type="ECO:0000313" key="1">
    <source>
        <dbReference type="EMBL" id="MCI0754809.1"/>
    </source>
</evidence>
<dbReference type="EMBL" id="JALBUU010000004">
    <property type="protein sequence ID" value="MCI0754809.1"/>
    <property type="molecule type" value="Genomic_DNA"/>
</dbReference>
<sequence length="60" mass="6748">MMPFRQLMLYMLVAVLAVTGTVLMIPPEETTSNVRCSLSCHQGAGWSVERAQRFASVFRE</sequence>